<evidence type="ECO:0000259" key="2">
    <source>
        <dbReference type="Pfam" id="PF09335"/>
    </source>
</evidence>
<dbReference type="AlphaFoldDB" id="A0A1H9BUU3"/>
<feature type="transmembrane region" description="Helical" evidence="1">
    <location>
        <begin position="43"/>
        <end position="70"/>
    </location>
</feature>
<feature type="transmembrane region" description="Helical" evidence="1">
    <location>
        <begin position="76"/>
        <end position="94"/>
    </location>
</feature>
<keyword evidence="1" id="KW-0812">Transmembrane</keyword>
<reference evidence="3 4" key="1">
    <citation type="submission" date="2016-10" db="EMBL/GenBank/DDBJ databases">
        <authorList>
            <person name="de Groot N.N."/>
        </authorList>
    </citation>
    <scope>NUCLEOTIDE SEQUENCE [LARGE SCALE GENOMIC DNA]</scope>
    <source>
        <strain evidence="3 4">B7-7</strain>
    </source>
</reference>
<organism evidence="3 4">
    <name type="scientific">Ectothiorhodospira magna</name>
    <dbReference type="NCBI Taxonomy" id="867345"/>
    <lineage>
        <taxon>Bacteria</taxon>
        <taxon>Pseudomonadati</taxon>
        <taxon>Pseudomonadota</taxon>
        <taxon>Gammaproteobacteria</taxon>
        <taxon>Chromatiales</taxon>
        <taxon>Ectothiorhodospiraceae</taxon>
        <taxon>Ectothiorhodospira</taxon>
    </lineage>
</organism>
<feature type="transmembrane region" description="Helical" evidence="1">
    <location>
        <begin position="6"/>
        <end position="23"/>
    </location>
</feature>
<feature type="transmembrane region" description="Helical" evidence="1">
    <location>
        <begin position="151"/>
        <end position="170"/>
    </location>
</feature>
<evidence type="ECO:0000313" key="3">
    <source>
        <dbReference type="EMBL" id="SEP92756.1"/>
    </source>
</evidence>
<evidence type="ECO:0000313" key="4">
    <source>
        <dbReference type="Proteomes" id="UP000199496"/>
    </source>
</evidence>
<proteinExistence type="predicted"/>
<accession>A0A1H9BUU3</accession>
<keyword evidence="4" id="KW-1185">Reference proteome</keyword>
<feature type="transmembrane region" description="Helical" evidence="1">
    <location>
        <begin position="190"/>
        <end position="207"/>
    </location>
</feature>
<dbReference type="STRING" id="867345.SAMN05421693_1118"/>
<dbReference type="InterPro" id="IPR032816">
    <property type="entry name" value="VTT_dom"/>
</dbReference>
<name>A0A1H9BUU3_9GAMM</name>
<dbReference type="EMBL" id="FOFO01000011">
    <property type="protein sequence ID" value="SEP92756.1"/>
    <property type="molecule type" value="Genomic_DNA"/>
</dbReference>
<dbReference type="RefSeq" id="WP_162273506.1">
    <property type="nucleotide sequence ID" value="NZ_FOFO01000011.1"/>
</dbReference>
<dbReference type="Proteomes" id="UP000199496">
    <property type="component" value="Unassembled WGS sequence"/>
</dbReference>
<protein>
    <submittedName>
        <fullName evidence="3">Uncharacterized membrane protein YdjX, TVP38/TMEM64 family, SNARE-associated domain</fullName>
    </submittedName>
</protein>
<dbReference type="Pfam" id="PF09335">
    <property type="entry name" value="VTT_dom"/>
    <property type="match status" value="1"/>
</dbReference>
<dbReference type="GO" id="GO:0005886">
    <property type="term" value="C:plasma membrane"/>
    <property type="evidence" value="ECO:0007669"/>
    <property type="project" value="UniProtKB-ARBA"/>
</dbReference>
<sequence length="227" mass="23782">MKTTPRFWLALLPVIIGLGLAFWQPISLDALLDFGHQAGAHPLVAVGLVLLQALLLALALPGTLILWVVAPIYPPLIAAGLLTAGSVLGALGAYEISRHLRGRRPAEVATGRVVNLLRERGDFLTQLVLRIVPGFPHSVINYGAGMLGLPLLPFLAAATLGLAVKWMVYAAAVHALVEVGTGAEEFGLDALVPLVGLALFLAVGAGVRHALQTRRARLDETSGQGGL</sequence>
<evidence type="ECO:0000256" key="1">
    <source>
        <dbReference type="SAM" id="Phobius"/>
    </source>
</evidence>
<gene>
    <name evidence="3" type="ORF">SAMN05421693_1118</name>
</gene>
<keyword evidence="1" id="KW-1133">Transmembrane helix</keyword>
<keyword evidence="1" id="KW-0472">Membrane</keyword>
<dbReference type="OrthoDB" id="6364240at2"/>
<feature type="domain" description="VTT" evidence="2">
    <location>
        <begin position="60"/>
        <end position="173"/>
    </location>
</feature>